<gene>
    <name evidence="3" type="ORF">EKJ_00950</name>
</gene>
<reference evidence="3 4" key="1">
    <citation type="submission" date="2019-01" db="EMBL/GenBank/DDBJ databases">
        <title>Complete genome sequence of Erythrobacter flavus KJ5.</title>
        <authorList>
            <person name="Kanesaki Y."/>
            <person name="Brotosudarmo T."/>
            <person name="Moriuchi R."/>
            <person name="Awai K."/>
        </authorList>
    </citation>
    <scope>NUCLEOTIDE SEQUENCE [LARGE SCALE GENOMIC DNA]</scope>
    <source>
        <strain evidence="3 4">KJ5</strain>
    </source>
</reference>
<keyword evidence="4" id="KW-1185">Reference proteome</keyword>
<dbReference type="SMART" id="SM00850">
    <property type="entry name" value="LytTR"/>
    <property type="match status" value="1"/>
</dbReference>
<dbReference type="AlphaFoldDB" id="A0A3T1CE69"/>
<keyword evidence="1" id="KW-1133">Transmembrane helix</keyword>
<evidence type="ECO:0000256" key="1">
    <source>
        <dbReference type="SAM" id="Phobius"/>
    </source>
</evidence>
<dbReference type="Proteomes" id="UP000290057">
    <property type="component" value="Chromosome"/>
</dbReference>
<dbReference type="InterPro" id="IPR007492">
    <property type="entry name" value="LytTR_DNA-bd_dom"/>
</dbReference>
<dbReference type="PROSITE" id="PS50930">
    <property type="entry name" value="HTH_LYTTR"/>
    <property type="match status" value="1"/>
</dbReference>
<feature type="transmembrane region" description="Helical" evidence="1">
    <location>
        <begin position="43"/>
        <end position="61"/>
    </location>
</feature>
<proteinExistence type="predicted"/>
<accession>A0A3T1CE69</accession>
<evidence type="ECO:0000313" key="4">
    <source>
        <dbReference type="Proteomes" id="UP000290057"/>
    </source>
</evidence>
<feature type="domain" description="HTH LytTR-type" evidence="2">
    <location>
        <begin position="183"/>
        <end position="270"/>
    </location>
</feature>
<feature type="transmembrane region" description="Helical" evidence="1">
    <location>
        <begin position="81"/>
        <end position="101"/>
    </location>
</feature>
<dbReference type="RefSeq" id="WP_130585525.1">
    <property type="nucleotide sequence ID" value="NZ_AP019389.1"/>
</dbReference>
<keyword evidence="1" id="KW-0812">Transmembrane</keyword>
<dbReference type="GO" id="GO:0003677">
    <property type="term" value="F:DNA binding"/>
    <property type="evidence" value="ECO:0007669"/>
    <property type="project" value="InterPro"/>
</dbReference>
<feature type="transmembrane region" description="Helical" evidence="1">
    <location>
        <begin position="16"/>
        <end position="37"/>
    </location>
</feature>
<sequence>MNNAPPTFAARIARKLLIDLSIMTAVGLVLAIIGPFGTAAQPLAFRLVSWIALAWLGYAFYRPLAPLVGWLHGQLHLPRVALWIGLTMLATIPLTAAIWVIEFLPGPVPAPALEDALLAYLNVLAIGASVTVVFYLLERGKAEPAAAARPPSVPVPGEIASVPETPRQPAFLDRLPAELGTGLIALEMEDHYVRAHTMLGSDLVLLRMRDAIAELEGVEGAQVHRSWWVARDAVERVEREGRNVRLLLPRGLVAPVARSRTAELAAAGWL</sequence>
<evidence type="ECO:0000313" key="3">
    <source>
        <dbReference type="EMBL" id="BBI19248.1"/>
    </source>
</evidence>
<name>A0A3T1CE69_9SPHN</name>
<organism evidence="3 4">
    <name type="scientific">Qipengyuania flava</name>
    <dbReference type="NCBI Taxonomy" id="192812"/>
    <lineage>
        <taxon>Bacteria</taxon>
        <taxon>Pseudomonadati</taxon>
        <taxon>Pseudomonadota</taxon>
        <taxon>Alphaproteobacteria</taxon>
        <taxon>Sphingomonadales</taxon>
        <taxon>Erythrobacteraceae</taxon>
        <taxon>Qipengyuania</taxon>
    </lineage>
</organism>
<protein>
    <recommendedName>
        <fullName evidence="2">HTH LytTR-type domain-containing protein</fullName>
    </recommendedName>
</protein>
<feature type="transmembrane region" description="Helical" evidence="1">
    <location>
        <begin position="117"/>
        <end position="137"/>
    </location>
</feature>
<dbReference type="Pfam" id="PF04397">
    <property type="entry name" value="LytTR"/>
    <property type="match status" value="1"/>
</dbReference>
<keyword evidence="1" id="KW-0472">Membrane</keyword>
<evidence type="ECO:0000259" key="2">
    <source>
        <dbReference type="PROSITE" id="PS50930"/>
    </source>
</evidence>
<dbReference type="EMBL" id="AP019389">
    <property type="protein sequence ID" value="BBI19248.1"/>
    <property type="molecule type" value="Genomic_DNA"/>
</dbReference>